<reference evidence="1" key="2">
    <citation type="journal article" date="2020" name="Microorganisms">
        <title>Osmotic Adaptation and Compatible Solute Biosynthesis of Phototrophic Bacteria as Revealed from Genome Analyses.</title>
        <authorList>
            <person name="Imhoff J.F."/>
            <person name="Rahn T."/>
            <person name="Kunzel S."/>
            <person name="Keller A."/>
            <person name="Neulinger S.C."/>
        </authorList>
    </citation>
    <scope>NUCLEOTIDE SEQUENCE</scope>
    <source>
        <strain evidence="1">DSM 11080</strain>
    </source>
</reference>
<dbReference type="AlphaFoldDB" id="A0AAJ0U3L0"/>
<accession>A0AAJ0U3L0</accession>
<dbReference type="EMBL" id="NRSJ01000012">
    <property type="protein sequence ID" value="MBK1704651.1"/>
    <property type="molecule type" value="Genomic_DNA"/>
</dbReference>
<gene>
    <name evidence="1" type="ORF">CKO40_08905</name>
</gene>
<dbReference type="PANTHER" id="PTHR34235">
    <property type="entry name" value="SLR1203 PROTEIN-RELATED"/>
    <property type="match status" value="1"/>
</dbReference>
<organism evidence="1 2">
    <name type="scientific">Halochromatium glycolicum</name>
    <dbReference type="NCBI Taxonomy" id="85075"/>
    <lineage>
        <taxon>Bacteria</taxon>
        <taxon>Pseudomonadati</taxon>
        <taxon>Pseudomonadota</taxon>
        <taxon>Gammaproteobacteria</taxon>
        <taxon>Chromatiales</taxon>
        <taxon>Chromatiaceae</taxon>
        <taxon>Halochromatium</taxon>
    </lineage>
</organism>
<protein>
    <recommendedName>
        <fullName evidence="3">DUF29 domain-containing protein</fullName>
    </recommendedName>
</protein>
<dbReference type="InterPro" id="IPR002636">
    <property type="entry name" value="DUF29"/>
</dbReference>
<proteinExistence type="predicted"/>
<name>A0AAJ0U3L0_9GAMM</name>
<dbReference type="PANTHER" id="PTHR34235:SF4">
    <property type="entry name" value="SLR0291 PROTEIN"/>
    <property type="match status" value="1"/>
</dbReference>
<reference evidence="1" key="1">
    <citation type="submission" date="2017-08" db="EMBL/GenBank/DDBJ databases">
        <authorList>
            <person name="Imhoff J.F."/>
            <person name="Rahn T."/>
            <person name="Kuenzel S."/>
            <person name="Neulinger S.C."/>
        </authorList>
    </citation>
    <scope>NUCLEOTIDE SEQUENCE</scope>
    <source>
        <strain evidence="1">DSM 11080</strain>
    </source>
</reference>
<sequence length="163" mass="18957">MTDAQALYQTDYATWAKQQAALLRARRFTELDIEHLIDELGDMGKSERRELESRLLILLAHLLKWEYQYRTLSERWREFRGDSWRSTIVEQRKQLGVLLRRAPGLKSALDDTILSTYTDAVDLATKETGLSIETFPSRCPYTRDQVLDDDFYPSLDGHSPKST</sequence>
<evidence type="ECO:0000313" key="1">
    <source>
        <dbReference type="EMBL" id="MBK1704651.1"/>
    </source>
</evidence>
<dbReference type="Proteomes" id="UP001296776">
    <property type="component" value="Unassembled WGS sequence"/>
</dbReference>
<comment type="caution">
    <text evidence="1">The sequence shown here is derived from an EMBL/GenBank/DDBJ whole genome shotgun (WGS) entry which is preliminary data.</text>
</comment>
<keyword evidence="2" id="KW-1185">Reference proteome</keyword>
<evidence type="ECO:0000313" key="2">
    <source>
        <dbReference type="Proteomes" id="UP001296776"/>
    </source>
</evidence>
<evidence type="ECO:0008006" key="3">
    <source>
        <dbReference type="Google" id="ProtNLM"/>
    </source>
</evidence>
<dbReference type="Gene3D" id="1.20.1220.20">
    <property type="entry name" value="Uncharcterised protein PF01724"/>
    <property type="match status" value="1"/>
</dbReference>
<dbReference type="RefSeq" id="WP_200345851.1">
    <property type="nucleotide sequence ID" value="NZ_NRSJ01000012.1"/>
</dbReference>
<dbReference type="Pfam" id="PF01724">
    <property type="entry name" value="DUF29"/>
    <property type="match status" value="1"/>
</dbReference>